<reference evidence="1" key="2">
    <citation type="journal article" date="2015" name="Fish Shellfish Immunol.">
        <title>Early steps in the European eel (Anguilla anguilla)-Vibrio vulnificus interaction in the gills: Role of the RtxA13 toxin.</title>
        <authorList>
            <person name="Callol A."/>
            <person name="Pajuelo D."/>
            <person name="Ebbesson L."/>
            <person name="Teles M."/>
            <person name="MacKenzie S."/>
            <person name="Amaro C."/>
        </authorList>
    </citation>
    <scope>NUCLEOTIDE SEQUENCE</scope>
</reference>
<reference evidence="1" key="1">
    <citation type="submission" date="2014-11" db="EMBL/GenBank/DDBJ databases">
        <authorList>
            <person name="Amaro Gonzalez C."/>
        </authorList>
    </citation>
    <scope>NUCLEOTIDE SEQUENCE</scope>
</reference>
<name>A0A0E9U3M3_ANGAN</name>
<evidence type="ECO:0000313" key="1">
    <source>
        <dbReference type="EMBL" id="JAH60332.1"/>
    </source>
</evidence>
<proteinExistence type="predicted"/>
<organism evidence="1">
    <name type="scientific">Anguilla anguilla</name>
    <name type="common">European freshwater eel</name>
    <name type="synonym">Muraena anguilla</name>
    <dbReference type="NCBI Taxonomy" id="7936"/>
    <lineage>
        <taxon>Eukaryota</taxon>
        <taxon>Metazoa</taxon>
        <taxon>Chordata</taxon>
        <taxon>Craniata</taxon>
        <taxon>Vertebrata</taxon>
        <taxon>Euteleostomi</taxon>
        <taxon>Actinopterygii</taxon>
        <taxon>Neopterygii</taxon>
        <taxon>Teleostei</taxon>
        <taxon>Anguilliformes</taxon>
        <taxon>Anguillidae</taxon>
        <taxon>Anguilla</taxon>
    </lineage>
</organism>
<protein>
    <submittedName>
        <fullName evidence="1">Uncharacterized protein</fullName>
    </submittedName>
</protein>
<accession>A0A0E9U3M3</accession>
<sequence>MTAVRASATAS</sequence>
<dbReference type="EMBL" id="GBXM01048245">
    <property type="protein sequence ID" value="JAH60332.1"/>
    <property type="molecule type" value="Transcribed_RNA"/>
</dbReference>